<organism evidence="2 3">
    <name type="scientific">Halobacillus salinus</name>
    <dbReference type="NCBI Taxonomy" id="192814"/>
    <lineage>
        <taxon>Bacteria</taxon>
        <taxon>Bacillati</taxon>
        <taxon>Bacillota</taxon>
        <taxon>Bacilli</taxon>
        <taxon>Bacillales</taxon>
        <taxon>Bacillaceae</taxon>
        <taxon>Halobacillus</taxon>
    </lineage>
</organism>
<dbReference type="GO" id="GO:0010181">
    <property type="term" value="F:FMN binding"/>
    <property type="evidence" value="ECO:0007669"/>
    <property type="project" value="TreeGrafter"/>
</dbReference>
<dbReference type="PANTHER" id="PTHR38030:SF2">
    <property type="entry name" value="PROTOPORPHYRINOGEN IX DEHYDROGENASE [QUINONE]"/>
    <property type="match status" value="1"/>
</dbReference>
<dbReference type="InterPro" id="IPR052200">
    <property type="entry name" value="Protoporphyrinogen_IX_DH"/>
</dbReference>
<dbReference type="InterPro" id="IPR029039">
    <property type="entry name" value="Flavoprotein-like_sf"/>
</dbReference>
<reference evidence="2 3" key="1">
    <citation type="journal article" date="2003" name="Int. J. Syst. Evol. Microbiol.">
        <title>Halobacillus salinus sp. nov., isolated from a salt lake on the coast of the East Sea in Korea.</title>
        <authorList>
            <person name="Yoon J.H."/>
            <person name="Kang K.H."/>
            <person name="Park Y.H."/>
        </authorList>
    </citation>
    <scope>NUCLEOTIDE SEQUENCE [LARGE SCALE GENOMIC DNA]</scope>
    <source>
        <strain evidence="2 3">HSL-3</strain>
    </source>
</reference>
<dbReference type="GO" id="GO:0006783">
    <property type="term" value="P:heme biosynthetic process"/>
    <property type="evidence" value="ECO:0007669"/>
    <property type="project" value="TreeGrafter"/>
</dbReference>
<dbReference type="Pfam" id="PF12724">
    <property type="entry name" value="Flavodoxin_5"/>
    <property type="match status" value="1"/>
</dbReference>
<dbReference type="AlphaFoldDB" id="A0A4Z0GXU1"/>
<dbReference type="InterPro" id="IPR026816">
    <property type="entry name" value="Flavodoxin_dom"/>
</dbReference>
<protein>
    <recommendedName>
        <fullName evidence="1">Flavodoxin domain-containing protein</fullName>
    </recommendedName>
</protein>
<sequence>MMKTLIVYATKHGSTEKAVGMLEGDLSGDVRVMNVDDAWGVDLEPFDHVILGGPIYMGELHEKLSAYAARYQDTLLQKRVGLFICAGMEDPFILQAELENAYPEDLYEHAAVKEVFGYVLDFRQLKAQERKDLRINGVTESEFKLSAPVITEFALAMERGFVRKE</sequence>
<accession>A0A4Z0GXU1</accession>
<evidence type="ECO:0000259" key="1">
    <source>
        <dbReference type="Pfam" id="PF12724"/>
    </source>
</evidence>
<evidence type="ECO:0000313" key="2">
    <source>
        <dbReference type="EMBL" id="TGB01423.1"/>
    </source>
</evidence>
<gene>
    <name evidence="2" type="ORF">E4663_16590</name>
</gene>
<dbReference type="STRING" id="192814.GCA_900166575_00095"/>
<feature type="domain" description="Flavodoxin" evidence="1">
    <location>
        <begin position="5"/>
        <end position="131"/>
    </location>
</feature>
<keyword evidence="3" id="KW-1185">Reference proteome</keyword>
<name>A0A4Z0GXU1_9BACI</name>
<dbReference type="PANTHER" id="PTHR38030">
    <property type="entry name" value="PROTOPORPHYRINOGEN IX DEHYDROGENASE [MENAQUINONE]"/>
    <property type="match status" value="1"/>
</dbReference>
<proteinExistence type="predicted"/>
<dbReference type="EMBL" id="SRJC01000006">
    <property type="protein sequence ID" value="TGB01423.1"/>
    <property type="molecule type" value="Genomic_DNA"/>
</dbReference>
<dbReference type="Gene3D" id="3.40.50.360">
    <property type="match status" value="1"/>
</dbReference>
<comment type="caution">
    <text evidence="2">The sequence shown here is derived from an EMBL/GenBank/DDBJ whole genome shotgun (WGS) entry which is preliminary data.</text>
</comment>
<dbReference type="GO" id="GO:0070819">
    <property type="term" value="F:menaquinone-dependent protoporphyrinogen oxidase activity"/>
    <property type="evidence" value="ECO:0007669"/>
    <property type="project" value="TreeGrafter"/>
</dbReference>
<dbReference type="Proteomes" id="UP000297982">
    <property type="component" value="Unassembled WGS sequence"/>
</dbReference>
<dbReference type="SUPFAM" id="SSF52218">
    <property type="entry name" value="Flavoproteins"/>
    <property type="match status" value="1"/>
</dbReference>
<evidence type="ECO:0000313" key="3">
    <source>
        <dbReference type="Proteomes" id="UP000297982"/>
    </source>
</evidence>